<dbReference type="CDD" id="cd02142">
    <property type="entry name" value="McbC_SagB-like_oxidoreductase"/>
    <property type="match status" value="1"/>
</dbReference>
<reference evidence="2 3" key="1">
    <citation type="submission" date="2019-08" db="EMBL/GenBank/DDBJ databases">
        <title>In-depth cultivation of the pig gut microbiome towards novel bacterial diversity and tailored functional studies.</title>
        <authorList>
            <person name="Wylensek D."/>
            <person name="Hitch T.C.A."/>
            <person name="Clavel T."/>
        </authorList>
    </citation>
    <scope>NUCLEOTIDE SEQUENCE [LARGE SCALE GENOMIC DNA]</scope>
    <source>
        <strain evidence="2 3">WCA-383-APC-5B</strain>
    </source>
</reference>
<dbReference type="InterPro" id="IPR052544">
    <property type="entry name" value="Bacteriocin_Proc_Enz"/>
</dbReference>
<feature type="domain" description="Nitroreductase" evidence="1">
    <location>
        <begin position="93"/>
        <end position="277"/>
    </location>
</feature>
<dbReference type="PANTHER" id="PTHR43745">
    <property type="entry name" value="NITROREDUCTASE MJ1384-RELATED"/>
    <property type="match status" value="1"/>
</dbReference>
<evidence type="ECO:0000313" key="3">
    <source>
        <dbReference type="Proteomes" id="UP000460287"/>
    </source>
</evidence>
<evidence type="ECO:0000313" key="2">
    <source>
        <dbReference type="EMBL" id="MSR91973.1"/>
    </source>
</evidence>
<dbReference type="Gene3D" id="3.40.109.10">
    <property type="entry name" value="NADH Oxidase"/>
    <property type="match status" value="1"/>
</dbReference>
<protein>
    <submittedName>
        <fullName evidence="2">SagB/ThcOx family dehydrogenase</fullName>
    </submittedName>
</protein>
<dbReference type="Pfam" id="PF00881">
    <property type="entry name" value="Nitroreductase"/>
    <property type="match status" value="1"/>
</dbReference>
<accession>A0A7X2MZM3</accession>
<comment type="caution">
    <text evidence="2">The sequence shown here is derived from an EMBL/GenBank/DDBJ whole genome shotgun (WGS) entry which is preliminary data.</text>
</comment>
<gene>
    <name evidence="2" type="ORF">FYJ33_11355</name>
</gene>
<evidence type="ECO:0000259" key="1">
    <source>
        <dbReference type="Pfam" id="PF00881"/>
    </source>
</evidence>
<dbReference type="EMBL" id="VULX01000019">
    <property type="protein sequence ID" value="MSR91973.1"/>
    <property type="molecule type" value="Genomic_DNA"/>
</dbReference>
<keyword evidence="3" id="KW-1185">Reference proteome</keyword>
<dbReference type="Proteomes" id="UP000460287">
    <property type="component" value="Unassembled WGS sequence"/>
</dbReference>
<proteinExistence type="predicted"/>
<dbReference type="SUPFAM" id="SSF55469">
    <property type="entry name" value="FMN-dependent nitroreductase-like"/>
    <property type="match status" value="1"/>
</dbReference>
<dbReference type="AlphaFoldDB" id="A0A7X2MZM3"/>
<organism evidence="2 3">
    <name type="scientific">Inconstantimicrobium porci</name>
    <dbReference type="NCBI Taxonomy" id="2652291"/>
    <lineage>
        <taxon>Bacteria</taxon>
        <taxon>Bacillati</taxon>
        <taxon>Bacillota</taxon>
        <taxon>Clostridia</taxon>
        <taxon>Eubacteriales</taxon>
        <taxon>Clostridiaceae</taxon>
        <taxon>Inconstantimicrobium</taxon>
    </lineage>
</organism>
<name>A0A7X2MZM3_9CLOT</name>
<dbReference type="InterPro" id="IPR029479">
    <property type="entry name" value="Nitroreductase"/>
</dbReference>
<sequence length="291" mass="33541">MKVGVQMISDDFRGKYKYHYLNGIPLFELYHTNTELNCINFLTLNRMVNNAVCDDWFNKKIKKGVTLYNEIECIKLPAPNPTLEKYSFFETVSRRRSIRNYSKIPLSLEELSTILFYSAGISGKYDETEQHPRQLLRTYPSAGALFPINLYLFINNVEGLDKGIYYYDAINNNIKCLNKYCNIDTLCEVLSYDGISLQGACAIFMLANMELVGYKYGERGYRFINIEAGHIAQNFYLVSTAIGIGTVALGGFLDEELLELLPLDREKYFMLYQLVIGNINFNSDYWFPPSK</sequence>
<dbReference type="InterPro" id="IPR000415">
    <property type="entry name" value="Nitroreductase-like"/>
</dbReference>
<dbReference type="NCBIfam" id="TIGR03605">
    <property type="entry name" value="antibiot_sagB"/>
    <property type="match status" value="1"/>
</dbReference>
<dbReference type="InterPro" id="IPR020051">
    <property type="entry name" value="SagB-type_dehydrogenase"/>
</dbReference>
<dbReference type="PANTHER" id="PTHR43745:SF2">
    <property type="entry name" value="NITROREDUCTASE MJ1384-RELATED"/>
    <property type="match status" value="1"/>
</dbReference>
<dbReference type="GO" id="GO:0016491">
    <property type="term" value="F:oxidoreductase activity"/>
    <property type="evidence" value="ECO:0007669"/>
    <property type="project" value="InterPro"/>
</dbReference>